<organism evidence="7 8">
    <name type="scientific">Alkalimonas collagenimarina</name>
    <dbReference type="NCBI Taxonomy" id="400390"/>
    <lineage>
        <taxon>Bacteria</taxon>
        <taxon>Pseudomonadati</taxon>
        <taxon>Pseudomonadota</taxon>
        <taxon>Gammaproteobacteria</taxon>
        <taxon>Alkalimonas</taxon>
    </lineage>
</organism>
<accession>A0ABT9H0F1</accession>
<evidence type="ECO:0000256" key="1">
    <source>
        <dbReference type="ARBA" id="ARBA00004141"/>
    </source>
</evidence>
<keyword evidence="5 6" id="KW-0472">Membrane</keyword>
<keyword evidence="4 6" id="KW-1133">Transmembrane helix</keyword>
<dbReference type="Gene3D" id="1.20.1260.100">
    <property type="entry name" value="TspO/MBR protein"/>
    <property type="match status" value="1"/>
</dbReference>
<dbReference type="Proteomes" id="UP001231616">
    <property type="component" value="Unassembled WGS sequence"/>
</dbReference>
<dbReference type="Pfam" id="PF03073">
    <property type="entry name" value="TspO_MBR"/>
    <property type="match status" value="1"/>
</dbReference>
<gene>
    <name evidence="7" type="ORF">Q3O60_11345</name>
</gene>
<proteinExistence type="inferred from homology"/>
<evidence type="ECO:0000256" key="3">
    <source>
        <dbReference type="ARBA" id="ARBA00022692"/>
    </source>
</evidence>
<keyword evidence="8" id="KW-1185">Reference proteome</keyword>
<comment type="subcellular location">
    <subcellularLocation>
        <location evidence="1">Membrane</location>
        <topology evidence="1">Multi-pass membrane protein</topology>
    </subcellularLocation>
</comment>
<evidence type="ECO:0000256" key="5">
    <source>
        <dbReference type="ARBA" id="ARBA00023136"/>
    </source>
</evidence>
<dbReference type="PANTHER" id="PTHR10057">
    <property type="entry name" value="PERIPHERAL-TYPE BENZODIAZEPINE RECEPTOR"/>
    <property type="match status" value="1"/>
</dbReference>
<protein>
    <submittedName>
        <fullName evidence="7">TspO/MBR family protein</fullName>
    </submittedName>
</protein>
<evidence type="ECO:0000256" key="2">
    <source>
        <dbReference type="ARBA" id="ARBA00007524"/>
    </source>
</evidence>
<name>A0ABT9H0F1_9GAMM</name>
<dbReference type="InterPro" id="IPR038330">
    <property type="entry name" value="TspO/MBR-related_sf"/>
</dbReference>
<keyword evidence="3 6" id="KW-0812">Transmembrane</keyword>
<sequence length="168" mass="19199">MATSMVRYSWWQQGSALLLLLLITYLAAAIGSIGSLNAPQFYRELQLPEWAPPGWLFGPVWSLLYTLMAVAAWLVWRSGAFSQTARALQLYGMHLVVNALWSWLFFAWYQGAGALVNIVLLWLLILMTIRLFWSHSRLAAVLLLPYLLWVSFATVLNWSIWQLNPALL</sequence>
<reference evidence="7 8" key="1">
    <citation type="submission" date="2023-08" db="EMBL/GenBank/DDBJ databases">
        <authorList>
            <person name="Joshi A."/>
            <person name="Thite S."/>
        </authorList>
    </citation>
    <scope>NUCLEOTIDE SEQUENCE [LARGE SCALE GENOMIC DNA]</scope>
    <source>
        <strain evidence="7 8">AC40</strain>
    </source>
</reference>
<feature type="transmembrane region" description="Helical" evidence="6">
    <location>
        <begin position="114"/>
        <end position="133"/>
    </location>
</feature>
<dbReference type="EMBL" id="JAUZVZ010000014">
    <property type="protein sequence ID" value="MDP4536787.1"/>
    <property type="molecule type" value="Genomic_DNA"/>
</dbReference>
<dbReference type="PANTHER" id="PTHR10057:SF0">
    <property type="entry name" value="TRANSLOCATOR PROTEIN"/>
    <property type="match status" value="1"/>
</dbReference>
<dbReference type="CDD" id="cd15904">
    <property type="entry name" value="TSPO_MBR"/>
    <property type="match status" value="1"/>
</dbReference>
<evidence type="ECO:0000313" key="7">
    <source>
        <dbReference type="EMBL" id="MDP4536787.1"/>
    </source>
</evidence>
<comment type="caution">
    <text evidence="7">The sequence shown here is derived from an EMBL/GenBank/DDBJ whole genome shotgun (WGS) entry which is preliminary data.</text>
</comment>
<comment type="similarity">
    <text evidence="2">Belongs to the TspO/BZRP family.</text>
</comment>
<evidence type="ECO:0000256" key="4">
    <source>
        <dbReference type="ARBA" id="ARBA00022989"/>
    </source>
</evidence>
<evidence type="ECO:0000256" key="6">
    <source>
        <dbReference type="SAM" id="Phobius"/>
    </source>
</evidence>
<feature type="transmembrane region" description="Helical" evidence="6">
    <location>
        <begin position="55"/>
        <end position="76"/>
    </location>
</feature>
<feature type="transmembrane region" description="Helical" evidence="6">
    <location>
        <begin position="140"/>
        <end position="161"/>
    </location>
</feature>
<dbReference type="PIRSF" id="PIRSF005859">
    <property type="entry name" value="PBR"/>
    <property type="match status" value="1"/>
</dbReference>
<dbReference type="InterPro" id="IPR004307">
    <property type="entry name" value="TspO_MBR"/>
</dbReference>
<dbReference type="RefSeq" id="WP_305894049.1">
    <property type="nucleotide sequence ID" value="NZ_JAUZVZ010000014.1"/>
</dbReference>
<evidence type="ECO:0000313" key="8">
    <source>
        <dbReference type="Proteomes" id="UP001231616"/>
    </source>
</evidence>
<feature type="transmembrane region" description="Helical" evidence="6">
    <location>
        <begin position="88"/>
        <end position="108"/>
    </location>
</feature>